<reference evidence="1" key="1">
    <citation type="submission" date="2020-08" db="EMBL/GenBank/DDBJ databases">
        <title>Plant Genome Project.</title>
        <authorList>
            <person name="Zhang R.-G."/>
        </authorList>
    </citation>
    <scope>NUCLEOTIDE SEQUENCE</scope>
    <source>
        <strain evidence="1">WSP0</strain>
        <tissue evidence="1">Leaf</tissue>
    </source>
</reference>
<organism evidence="1 2">
    <name type="scientific">Rhododendron griersonianum</name>
    <dbReference type="NCBI Taxonomy" id="479676"/>
    <lineage>
        <taxon>Eukaryota</taxon>
        <taxon>Viridiplantae</taxon>
        <taxon>Streptophyta</taxon>
        <taxon>Embryophyta</taxon>
        <taxon>Tracheophyta</taxon>
        <taxon>Spermatophyta</taxon>
        <taxon>Magnoliopsida</taxon>
        <taxon>eudicotyledons</taxon>
        <taxon>Gunneridae</taxon>
        <taxon>Pentapetalae</taxon>
        <taxon>asterids</taxon>
        <taxon>Ericales</taxon>
        <taxon>Ericaceae</taxon>
        <taxon>Ericoideae</taxon>
        <taxon>Rhodoreae</taxon>
        <taxon>Rhododendron</taxon>
    </lineage>
</organism>
<proteinExistence type="predicted"/>
<dbReference type="AlphaFoldDB" id="A0AAV6KII9"/>
<accession>A0AAV6KII9</accession>
<comment type="caution">
    <text evidence="1">The sequence shown here is derived from an EMBL/GenBank/DDBJ whole genome shotgun (WGS) entry which is preliminary data.</text>
</comment>
<sequence length="56" mass="6212">MSTGIGRPPGRPNVYWNWKATPNTAAIVMLAGDLPRQIVFVGDDRIPRLRPQLKVA</sequence>
<gene>
    <name evidence="1" type="ORF">RHGRI_010446</name>
</gene>
<evidence type="ECO:0000313" key="2">
    <source>
        <dbReference type="Proteomes" id="UP000823749"/>
    </source>
</evidence>
<keyword evidence="2" id="KW-1185">Reference proteome</keyword>
<name>A0AAV6KII9_9ERIC</name>
<evidence type="ECO:0000313" key="1">
    <source>
        <dbReference type="EMBL" id="KAG5552373.1"/>
    </source>
</evidence>
<protein>
    <submittedName>
        <fullName evidence="1">Uncharacterized protein</fullName>
    </submittedName>
</protein>
<dbReference type="Proteomes" id="UP000823749">
    <property type="component" value="Chromosome 4"/>
</dbReference>
<dbReference type="EMBL" id="JACTNZ010000004">
    <property type="protein sequence ID" value="KAG5552373.1"/>
    <property type="molecule type" value="Genomic_DNA"/>
</dbReference>